<accession>A0A9X3TSV9</accession>
<keyword evidence="1" id="KW-0812">Transmembrane</keyword>
<gene>
    <name evidence="2" type="ORF">O3V59_19050</name>
</gene>
<evidence type="ECO:0000256" key="1">
    <source>
        <dbReference type="SAM" id="Phobius"/>
    </source>
</evidence>
<keyword evidence="3" id="KW-1185">Reference proteome</keyword>
<organism evidence="2 3">
    <name type="scientific">Brevibacillus thermoruber</name>
    <dbReference type="NCBI Taxonomy" id="33942"/>
    <lineage>
        <taxon>Bacteria</taxon>
        <taxon>Bacillati</taxon>
        <taxon>Bacillota</taxon>
        <taxon>Bacilli</taxon>
        <taxon>Bacillales</taxon>
        <taxon>Paenibacillaceae</taxon>
        <taxon>Brevibacillus</taxon>
    </lineage>
</organism>
<keyword evidence="1" id="KW-1133">Transmembrane helix</keyword>
<name>A0A9X3TSV9_9BACL</name>
<dbReference type="AlphaFoldDB" id="A0A9X3TSV9"/>
<keyword evidence="1" id="KW-0472">Membrane</keyword>
<evidence type="ECO:0000313" key="2">
    <source>
        <dbReference type="EMBL" id="MDA5110452.1"/>
    </source>
</evidence>
<evidence type="ECO:0000313" key="3">
    <source>
        <dbReference type="Proteomes" id="UP001151071"/>
    </source>
</evidence>
<proteinExistence type="predicted"/>
<reference evidence="2" key="1">
    <citation type="submission" date="2022-12" db="EMBL/GenBank/DDBJ databases">
        <title>Draft genome sequence of the thermophilic strain Brevibacillus thermoruber HT42, isolated from Los Humeros, Puebla, Mexico, with biotechnological potential.</title>
        <authorList>
            <person name="Lara Sanchez J."/>
            <person name="Solis Palacios R."/>
            <person name="Bustos Baena A.S."/>
            <person name="Ruz Baez A.E."/>
            <person name="Espinosa Luna G."/>
            <person name="Oliart Ros R.M."/>
        </authorList>
    </citation>
    <scope>NUCLEOTIDE SEQUENCE</scope>
    <source>
        <strain evidence="2">HT42</strain>
    </source>
</reference>
<comment type="caution">
    <text evidence="2">The sequence shown here is derived from an EMBL/GenBank/DDBJ whole genome shotgun (WGS) entry which is preliminary data.</text>
</comment>
<sequence>MYLFIDIPDRRCFREKKTIIITLLIAVMALSVGMLTRLYFDRERAFEDKPRIPKVVSGNTMINVKQASYCWTGGCADTIGLPALLKGVTPTKVRPNQELFIMFDDQPQPTQIFVKRLVSNQWVGDEAVDGSFFAPDMPGVYYYSIFARWLDNQENTIGEAAYAFVIEI</sequence>
<protein>
    <submittedName>
        <fullName evidence="2">Uncharacterized protein</fullName>
    </submittedName>
</protein>
<dbReference type="RefSeq" id="WP_271140775.1">
    <property type="nucleotide sequence ID" value="NZ_JAPYYP010000032.1"/>
</dbReference>
<dbReference type="Proteomes" id="UP001151071">
    <property type="component" value="Unassembled WGS sequence"/>
</dbReference>
<dbReference type="EMBL" id="JAPYYP010000032">
    <property type="protein sequence ID" value="MDA5110452.1"/>
    <property type="molecule type" value="Genomic_DNA"/>
</dbReference>
<feature type="transmembrane region" description="Helical" evidence="1">
    <location>
        <begin position="20"/>
        <end position="40"/>
    </location>
</feature>